<gene>
    <name evidence="1" type="ORF">OXH18_09670</name>
</gene>
<dbReference type="KEGG" id="tsin:OXH18_09670"/>
<evidence type="ECO:0000313" key="2">
    <source>
        <dbReference type="Proteomes" id="UP001163152"/>
    </source>
</evidence>
<reference evidence="1" key="1">
    <citation type="submission" date="2022-12" db="EMBL/GenBank/DDBJ databases">
        <title>Polyphasic identification of a Novel Hot-Spring Cyanobacterium Ocullathermofonsia sinensis gen nov. sp. nov. and Genomic Insights on its Adaptations to the Thermal Habitat.</title>
        <authorList>
            <person name="Daroch M."/>
            <person name="Tang J."/>
            <person name="Jiang Y."/>
        </authorList>
    </citation>
    <scope>NUCLEOTIDE SEQUENCE</scope>
    <source>
        <strain evidence="1">PKUAC-SCTA174</strain>
    </source>
</reference>
<dbReference type="Proteomes" id="UP001163152">
    <property type="component" value="Chromosome"/>
</dbReference>
<evidence type="ECO:0000313" key="1">
    <source>
        <dbReference type="EMBL" id="WAL62235.1"/>
    </source>
</evidence>
<dbReference type="AlphaFoldDB" id="A0A9E8ZJ90"/>
<organism evidence="1 2">
    <name type="scientific">Thermocoleostomius sinensis A174</name>
    <dbReference type="NCBI Taxonomy" id="2016057"/>
    <lineage>
        <taxon>Bacteria</taxon>
        <taxon>Bacillati</taxon>
        <taxon>Cyanobacteriota</taxon>
        <taxon>Cyanophyceae</taxon>
        <taxon>Oculatellales</taxon>
        <taxon>Oculatellaceae</taxon>
        <taxon>Thermocoleostomius</taxon>
    </lineage>
</organism>
<name>A0A9E8ZJ90_9CYAN</name>
<keyword evidence="2" id="KW-1185">Reference proteome</keyword>
<dbReference type="RefSeq" id="WP_268612425.1">
    <property type="nucleotide sequence ID" value="NZ_CP113797.1"/>
</dbReference>
<sequence length="77" mass="8617">MVTHFITIDVDLPSSAMPSRSAIDTLHRSILTELQQWGEPLRWAITDIDMERQKAQIEAIVTTTTDLLIPGATVRTV</sequence>
<proteinExistence type="predicted"/>
<protein>
    <submittedName>
        <fullName evidence="1">Uncharacterized protein</fullName>
    </submittedName>
</protein>
<dbReference type="EMBL" id="CP113797">
    <property type="protein sequence ID" value="WAL62235.1"/>
    <property type="molecule type" value="Genomic_DNA"/>
</dbReference>
<accession>A0A9E8ZJ90</accession>